<accession>A0A0F9FGD9</accession>
<protein>
    <submittedName>
        <fullName evidence="1">Uncharacterized protein</fullName>
    </submittedName>
</protein>
<sequence>MPKYERAVQVVKATVHLFAINCCRCGVTFGLDSEYEAERRRDHLIWYCPNGHGQSWSQDNEEEKAKRLLAEERTRLVLVRTERDQAVQDLMNQAKEIKRHRRRAQAGVCSQCHRTFSSVARHMATKHPEVGKHPEPIPVSS</sequence>
<reference evidence="1" key="1">
    <citation type="journal article" date="2015" name="Nature">
        <title>Complex archaea that bridge the gap between prokaryotes and eukaryotes.</title>
        <authorList>
            <person name="Spang A."/>
            <person name="Saw J.H."/>
            <person name="Jorgensen S.L."/>
            <person name="Zaremba-Niedzwiedzka K."/>
            <person name="Martijn J."/>
            <person name="Lind A.E."/>
            <person name="van Eijk R."/>
            <person name="Schleper C."/>
            <person name="Guy L."/>
            <person name="Ettema T.J."/>
        </authorList>
    </citation>
    <scope>NUCLEOTIDE SEQUENCE</scope>
</reference>
<gene>
    <name evidence="1" type="ORF">LCGC14_2034020</name>
</gene>
<dbReference type="EMBL" id="LAZR01023726">
    <property type="protein sequence ID" value="KKL77521.1"/>
    <property type="molecule type" value="Genomic_DNA"/>
</dbReference>
<organism evidence="1">
    <name type="scientific">marine sediment metagenome</name>
    <dbReference type="NCBI Taxonomy" id="412755"/>
    <lineage>
        <taxon>unclassified sequences</taxon>
        <taxon>metagenomes</taxon>
        <taxon>ecological metagenomes</taxon>
    </lineage>
</organism>
<evidence type="ECO:0000313" key="1">
    <source>
        <dbReference type="EMBL" id="KKL77521.1"/>
    </source>
</evidence>
<comment type="caution">
    <text evidence="1">The sequence shown here is derived from an EMBL/GenBank/DDBJ whole genome shotgun (WGS) entry which is preliminary data.</text>
</comment>
<dbReference type="AlphaFoldDB" id="A0A0F9FGD9"/>
<name>A0A0F9FGD9_9ZZZZ</name>
<proteinExistence type="predicted"/>